<dbReference type="AlphaFoldDB" id="A0A512BBU8"/>
<keyword evidence="2 4" id="KW-0808">Transferase</keyword>
<feature type="domain" description="Histidine-specific methyltransferase SAM-dependent" evidence="3">
    <location>
        <begin position="5"/>
        <end position="310"/>
    </location>
</feature>
<accession>A0A512BBU8</accession>
<dbReference type="Proteomes" id="UP000321513">
    <property type="component" value="Unassembled WGS sequence"/>
</dbReference>
<dbReference type="GO" id="GO:0008168">
    <property type="term" value="F:methyltransferase activity"/>
    <property type="evidence" value="ECO:0007669"/>
    <property type="project" value="UniProtKB-KW"/>
</dbReference>
<gene>
    <name evidence="4" type="ORF">SAE01_18710</name>
</gene>
<dbReference type="InterPro" id="IPR017804">
    <property type="entry name" value="MeTrfase_EgtD-like"/>
</dbReference>
<dbReference type="SUPFAM" id="SSF53335">
    <property type="entry name" value="S-adenosyl-L-methionine-dependent methyltransferases"/>
    <property type="match status" value="1"/>
</dbReference>
<evidence type="ECO:0000313" key="5">
    <source>
        <dbReference type="Proteomes" id="UP000321513"/>
    </source>
</evidence>
<proteinExistence type="predicted"/>
<evidence type="ECO:0000259" key="3">
    <source>
        <dbReference type="Pfam" id="PF10017"/>
    </source>
</evidence>
<dbReference type="InterPro" id="IPR019257">
    <property type="entry name" value="MeTrfase_dom"/>
</dbReference>
<comment type="caution">
    <text evidence="4">The sequence shown here is derived from an EMBL/GenBank/DDBJ whole genome shotgun (WGS) entry which is preliminary data.</text>
</comment>
<dbReference type="Gene3D" id="3.40.50.150">
    <property type="entry name" value="Vaccinia Virus protein VP39"/>
    <property type="match status" value="1"/>
</dbReference>
<evidence type="ECO:0000313" key="4">
    <source>
        <dbReference type="EMBL" id="GEO09375.1"/>
    </source>
</evidence>
<reference evidence="4 5" key="1">
    <citation type="submission" date="2019-07" db="EMBL/GenBank/DDBJ databases">
        <title>Whole genome shotgun sequence of Segetibacter aerophilus NBRC 106135.</title>
        <authorList>
            <person name="Hosoyama A."/>
            <person name="Uohara A."/>
            <person name="Ohji S."/>
            <person name="Ichikawa N."/>
        </authorList>
    </citation>
    <scope>NUCLEOTIDE SEQUENCE [LARGE SCALE GENOMIC DNA]</scope>
    <source>
        <strain evidence="4 5">NBRC 106135</strain>
    </source>
</reference>
<protein>
    <submittedName>
        <fullName evidence="4">Dimethylhistidine N-methyltransferase</fullName>
    </submittedName>
</protein>
<organism evidence="4 5">
    <name type="scientific">Segetibacter aerophilus</name>
    <dbReference type="NCBI Taxonomy" id="670293"/>
    <lineage>
        <taxon>Bacteria</taxon>
        <taxon>Pseudomonadati</taxon>
        <taxon>Bacteroidota</taxon>
        <taxon>Chitinophagia</taxon>
        <taxon>Chitinophagales</taxon>
        <taxon>Chitinophagaceae</taxon>
        <taxon>Segetibacter</taxon>
    </lineage>
</organism>
<dbReference type="PANTHER" id="PTHR43397">
    <property type="entry name" value="ERGOTHIONEINE BIOSYNTHESIS PROTEIN 1"/>
    <property type="match status" value="1"/>
</dbReference>
<dbReference type="InterPro" id="IPR029063">
    <property type="entry name" value="SAM-dependent_MTases_sf"/>
</dbReference>
<keyword evidence="5" id="KW-1185">Reference proteome</keyword>
<dbReference type="GO" id="GO:0032259">
    <property type="term" value="P:methylation"/>
    <property type="evidence" value="ECO:0007669"/>
    <property type="project" value="UniProtKB-KW"/>
</dbReference>
<name>A0A512BBU8_9BACT</name>
<dbReference type="PANTHER" id="PTHR43397:SF1">
    <property type="entry name" value="ERGOTHIONEINE BIOSYNTHESIS PROTEIN 1"/>
    <property type="match status" value="1"/>
</dbReference>
<dbReference type="Pfam" id="PF10017">
    <property type="entry name" value="Methyltransf_33"/>
    <property type="match status" value="1"/>
</dbReference>
<dbReference type="EMBL" id="BJYT01000006">
    <property type="protein sequence ID" value="GEO09375.1"/>
    <property type="molecule type" value="Genomic_DNA"/>
</dbReference>
<dbReference type="PIRSF" id="PIRSF018005">
    <property type="entry name" value="UCP018005"/>
    <property type="match status" value="1"/>
</dbReference>
<keyword evidence="1 4" id="KW-0489">Methyltransferase</keyword>
<sequence length="312" mass="35623">MSQFLEDVLKGLSAKEKYLQSKYFYDANGDKLFQSIMGSKEYYPTKCEMEIFTQKTSELVTVLTGQNKEFDIVELGAGDATKSVHLLKGLLDNKVTFTYFPVDISANVIDLLQNELPKKLPTLKLQGLNGEYFKMLEKAKTLSDKIKVVLFLGSNIGNVPLEKAGDFVTLLRQHLKPGDLVLIGFDLKKDPKTILDAYNDSCGFTRDFNLNLLRRINNELQGNFNLDNFYHYPTYDPATGATKSYIVSKVEQQVSVAENLFDFSEGESIFMEISQKYTVQQTDELAKQTGFEPIHHFYDTKKWFLDAIWRCV</sequence>
<dbReference type="InterPro" id="IPR051128">
    <property type="entry name" value="EgtD_Methyltrsf_superfamily"/>
</dbReference>
<evidence type="ECO:0000256" key="1">
    <source>
        <dbReference type="ARBA" id="ARBA00022603"/>
    </source>
</evidence>
<dbReference type="RefSeq" id="WP_147203498.1">
    <property type="nucleotide sequence ID" value="NZ_BJYT01000006.1"/>
</dbReference>
<dbReference type="OrthoDB" id="5289726at2"/>
<evidence type="ECO:0000256" key="2">
    <source>
        <dbReference type="ARBA" id="ARBA00022679"/>
    </source>
</evidence>